<evidence type="ECO:0000256" key="2">
    <source>
        <dbReference type="ARBA" id="ARBA00022908"/>
    </source>
</evidence>
<dbReference type="Gene3D" id="1.10.443.10">
    <property type="entry name" value="Intergrase catalytic core"/>
    <property type="match status" value="1"/>
</dbReference>
<protein>
    <recommendedName>
        <fullName evidence="6">Tyr recombinase domain-containing protein</fullName>
    </recommendedName>
</protein>
<accession>A0AAJ5X714</accession>
<dbReference type="PROSITE" id="PS51898">
    <property type="entry name" value="TYR_RECOMBINASE"/>
    <property type="match status" value="1"/>
</dbReference>
<feature type="compositionally biased region" description="Polar residues" evidence="5">
    <location>
        <begin position="247"/>
        <end position="258"/>
    </location>
</feature>
<dbReference type="KEGG" id="acob:P0Y56_12180"/>
<evidence type="ECO:0000256" key="3">
    <source>
        <dbReference type="ARBA" id="ARBA00023125"/>
    </source>
</evidence>
<dbReference type="Gene3D" id="1.10.150.130">
    <property type="match status" value="1"/>
</dbReference>
<gene>
    <name evidence="7" type="ORF">P0Y56_12180</name>
</gene>
<comment type="similarity">
    <text evidence="1">Belongs to the 'phage' integrase family.</text>
</comment>
<evidence type="ECO:0000256" key="4">
    <source>
        <dbReference type="ARBA" id="ARBA00023172"/>
    </source>
</evidence>
<organism evidence="7 8">
    <name type="scientific">Candidatus Andeanibacterium colombiense</name>
    <dbReference type="NCBI Taxonomy" id="3121345"/>
    <lineage>
        <taxon>Bacteria</taxon>
        <taxon>Pseudomonadati</taxon>
        <taxon>Pseudomonadota</taxon>
        <taxon>Alphaproteobacteria</taxon>
        <taxon>Sphingomonadales</taxon>
        <taxon>Sphingomonadaceae</taxon>
        <taxon>Candidatus Andeanibacterium</taxon>
    </lineage>
</organism>
<feature type="region of interest" description="Disordered" evidence="5">
    <location>
        <begin position="236"/>
        <end position="261"/>
    </location>
</feature>
<proteinExistence type="inferred from homology"/>
<reference evidence="7" key="1">
    <citation type="submission" date="2023-03" db="EMBL/GenBank/DDBJ databases">
        <title>Andean soil-derived lignocellulolytic bacterial consortium as a source of novel taxa and putative plastic-active enzymes.</title>
        <authorList>
            <person name="Diaz-Garcia L."/>
            <person name="Chuvochina M."/>
            <person name="Feuerriegel G."/>
            <person name="Bunk B."/>
            <person name="Sproer C."/>
            <person name="Streit W.R."/>
            <person name="Rodriguez L.M."/>
            <person name="Overmann J."/>
            <person name="Jimenez D.J."/>
        </authorList>
    </citation>
    <scope>NUCLEOTIDE SEQUENCE</scope>
    <source>
        <strain evidence="7">MAG 26</strain>
    </source>
</reference>
<feature type="compositionally biased region" description="Low complexity" evidence="5">
    <location>
        <begin position="236"/>
        <end position="246"/>
    </location>
</feature>
<evidence type="ECO:0000313" key="8">
    <source>
        <dbReference type="Proteomes" id="UP001218362"/>
    </source>
</evidence>
<dbReference type="PANTHER" id="PTHR30349:SF64">
    <property type="entry name" value="PROPHAGE INTEGRASE INTD-RELATED"/>
    <property type="match status" value="1"/>
</dbReference>
<dbReference type="InterPro" id="IPR010998">
    <property type="entry name" value="Integrase_recombinase_N"/>
</dbReference>
<dbReference type="PANTHER" id="PTHR30349">
    <property type="entry name" value="PHAGE INTEGRASE-RELATED"/>
    <property type="match status" value="1"/>
</dbReference>
<dbReference type="AlphaFoldDB" id="A0AAJ5X714"/>
<dbReference type="GO" id="GO:0006310">
    <property type="term" value="P:DNA recombination"/>
    <property type="evidence" value="ECO:0007669"/>
    <property type="project" value="UniProtKB-KW"/>
</dbReference>
<dbReference type="Proteomes" id="UP001218362">
    <property type="component" value="Chromosome"/>
</dbReference>
<dbReference type="InterPro" id="IPR002104">
    <property type="entry name" value="Integrase_catalytic"/>
</dbReference>
<sequence>MTRHVERDRRSGRLSYRRVYPAPLRPFVPRQTRELKRSLGADRLTPEALSILADAEAEYERTLQAAQRKAKGSSRPLAEADIGFLAQTYAHRLRANLSDTHFDGSDSRRSWLGASAWRHAPFAFMDQAGAELAGRDEPWTNSQRIREALPDLLDGWRALWADGDRAGVTEAEGQSADDLLAEFALSAKPGSDEHFGLCLALLKADIAAGVQLQRLVSEGQDIEPVPLPDMSVPVPVAAPSAASKSPGSTTGETMSSLAESLMKQTADPVSVTTAQSWKTALRFWRELYGELDCHSITRRKVSEWLELLSQRPKGIPKRLDRKALPALVEQFEGDAKVERIAGKTVRQHLGSLSAIWNKAEKRGFIEAPSNPFSNHDVRVDAKTGGQPLTVGELNAVFRLPVFTIGERPREGRGEAAYWMPLLALFTGARPGEIAQLIRSDFWQDESGKWFMRYTDKGEHPAIGQRHLKTSRHGTGERQFPVPQALIDLGLPAYLNWLLEQGHVAMFPKLRATAKGLHDSWSRWWGPYVREHGAIPAGKRQAREFRHNFMTALRASGVTDEAISYLAGHSVRGGSTTRLYGDRSPYGAEIEKLRFEGLDLSAVRPWRAS</sequence>
<keyword evidence="3" id="KW-0238">DNA-binding</keyword>
<evidence type="ECO:0000256" key="1">
    <source>
        <dbReference type="ARBA" id="ARBA00008857"/>
    </source>
</evidence>
<evidence type="ECO:0000259" key="6">
    <source>
        <dbReference type="PROSITE" id="PS51898"/>
    </source>
</evidence>
<feature type="domain" description="Tyr recombinase" evidence="6">
    <location>
        <begin position="383"/>
        <end position="594"/>
    </location>
</feature>
<dbReference type="EMBL" id="CP119316">
    <property type="protein sequence ID" value="WEK45782.1"/>
    <property type="molecule type" value="Genomic_DNA"/>
</dbReference>
<keyword evidence="2" id="KW-0229">DNA integration</keyword>
<keyword evidence="4" id="KW-0233">DNA recombination</keyword>
<dbReference type="GO" id="GO:0003677">
    <property type="term" value="F:DNA binding"/>
    <property type="evidence" value="ECO:0007669"/>
    <property type="project" value="UniProtKB-KW"/>
</dbReference>
<name>A0AAJ5X714_9SPHN</name>
<dbReference type="GO" id="GO:0015074">
    <property type="term" value="P:DNA integration"/>
    <property type="evidence" value="ECO:0007669"/>
    <property type="project" value="UniProtKB-KW"/>
</dbReference>
<dbReference type="SUPFAM" id="SSF56349">
    <property type="entry name" value="DNA breaking-rejoining enzymes"/>
    <property type="match status" value="1"/>
</dbReference>
<dbReference type="InterPro" id="IPR013762">
    <property type="entry name" value="Integrase-like_cat_sf"/>
</dbReference>
<dbReference type="InterPro" id="IPR050090">
    <property type="entry name" value="Tyrosine_recombinase_XerCD"/>
</dbReference>
<evidence type="ECO:0000313" key="7">
    <source>
        <dbReference type="EMBL" id="WEK45782.1"/>
    </source>
</evidence>
<evidence type="ECO:0000256" key="5">
    <source>
        <dbReference type="SAM" id="MobiDB-lite"/>
    </source>
</evidence>
<dbReference type="InterPro" id="IPR011010">
    <property type="entry name" value="DNA_brk_join_enz"/>
</dbReference>